<dbReference type="EMBL" id="PVNK01000127">
    <property type="protein sequence ID" value="PRQ02150.1"/>
    <property type="molecule type" value="Genomic_DNA"/>
</dbReference>
<dbReference type="PROSITE" id="PS51352">
    <property type="entry name" value="THIOREDOXIN_2"/>
    <property type="match status" value="1"/>
</dbReference>
<evidence type="ECO:0000256" key="5">
    <source>
        <dbReference type="ARBA" id="ARBA00023002"/>
    </source>
</evidence>
<dbReference type="FunFam" id="3.40.30.10:FF:000011">
    <property type="entry name" value="Peroxiredoxin PRX1"/>
    <property type="match status" value="1"/>
</dbReference>
<dbReference type="CDD" id="cd03016">
    <property type="entry name" value="PRX_1cys"/>
    <property type="match status" value="1"/>
</dbReference>
<evidence type="ECO:0000256" key="6">
    <source>
        <dbReference type="ARBA" id="ARBA00023284"/>
    </source>
</evidence>
<dbReference type="AlphaFoldDB" id="A0A2S9YAL1"/>
<evidence type="ECO:0000256" key="4">
    <source>
        <dbReference type="ARBA" id="ARBA00022862"/>
    </source>
</evidence>
<dbReference type="Gene3D" id="3.40.30.10">
    <property type="entry name" value="Glutaredoxin"/>
    <property type="match status" value="1"/>
</dbReference>
<dbReference type="SUPFAM" id="SSF52833">
    <property type="entry name" value="Thioredoxin-like"/>
    <property type="match status" value="1"/>
</dbReference>
<evidence type="ECO:0000256" key="7">
    <source>
        <dbReference type="ARBA" id="ARBA00025719"/>
    </source>
</evidence>
<evidence type="ECO:0000313" key="12">
    <source>
        <dbReference type="EMBL" id="PRQ02150.1"/>
    </source>
</evidence>
<dbReference type="InterPro" id="IPR022915">
    <property type="entry name" value="Peroxiredoxin_TDXH"/>
</dbReference>
<comment type="similarity">
    <text evidence="7 9">Belongs to the peroxiredoxin family. Prx6 subfamily.</text>
</comment>
<evidence type="ECO:0000259" key="11">
    <source>
        <dbReference type="PROSITE" id="PS51352"/>
    </source>
</evidence>
<dbReference type="InterPro" id="IPR000866">
    <property type="entry name" value="AhpC/TSA"/>
</dbReference>
<feature type="active site" description="Cysteine sulfenic acid (-SOH) intermediate; for peroxidase activity" evidence="10">
    <location>
        <position position="75"/>
    </location>
</feature>
<keyword evidence="4 9" id="KW-0049">Antioxidant</keyword>
<dbReference type="Pfam" id="PF10417">
    <property type="entry name" value="1-cysPrx_C"/>
    <property type="match status" value="1"/>
</dbReference>
<organism evidence="12 13">
    <name type="scientific">Enhygromyxa salina</name>
    <dbReference type="NCBI Taxonomy" id="215803"/>
    <lineage>
        <taxon>Bacteria</taxon>
        <taxon>Pseudomonadati</taxon>
        <taxon>Myxococcota</taxon>
        <taxon>Polyangia</taxon>
        <taxon>Nannocystales</taxon>
        <taxon>Nannocystaceae</taxon>
        <taxon>Enhygromyxa</taxon>
    </lineage>
</organism>
<dbReference type="GO" id="GO:0045454">
    <property type="term" value="P:cell redox homeostasis"/>
    <property type="evidence" value="ECO:0007669"/>
    <property type="project" value="TreeGrafter"/>
</dbReference>
<keyword evidence="2 9" id="KW-0963">Cytoplasm</keyword>
<feature type="binding site" evidence="9">
    <location>
        <position position="152"/>
    </location>
    <ligand>
        <name>substrate</name>
    </ligand>
</feature>
<gene>
    <name evidence="12" type="primary">tsaA_1</name>
    <name evidence="12" type="ORF">ENSA5_26090</name>
</gene>
<dbReference type="Proteomes" id="UP000237968">
    <property type="component" value="Unassembled WGS sequence"/>
</dbReference>
<dbReference type="EC" id="1.11.1.24" evidence="9"/>
<comment type="miscellaneous">
    <text evidence="9">The active site is a conserved redox-active cysteine residue, the peroxidatic cysteine (C(P)), which makes the nucleophilic attack on the peroxide substrate. The peroxide oxidizes the C(P)-SH to cysteine sulfenic acid (C(P)-SOH), which then reacts with another cysteine residue, the resolving cysteine (C(R)), to form a disulfide bridge. The disulfide is subsequently reduced by an appropriate electron donor to complete the catalytic cycle. In this 1-Cys peroxiredoxin, no C(R) is present and C(P) instead forms a disulfide with a cysteine from another protein or with a small thiol molecule.</text>
</comment>
<evidence type="ECO:0000256" key="1">
    <source>
        <dbReference type="ARBA" id="ARBA00009796"/>
    </source>
</evidence>
<comment type="catalytic activity">
    <reaction evidence="9">
        <text>a hydroperoxide + [thioredoxin]-dithiol = an alcohol + [thioredoxin]-disulfide + H2O</text>
        <dbReference type="Rhea" id="RHEA:62620"/>
        <dbReference type="Rhea" id="RHEA-COMP:10698"/>
        <dbReference type="Rhea" id="RHEA-COMP:10700"/>
        <dbReference type="ChEBI" id="CHEBI:15377"/>
        <dbReference type="ChEBI" id="CHEBI:29950"/>
        <dbReference type="ChEBI" id="CHEBI:30879"/>
        <dbReference type="ChEBI" id="CHEBI:35924"/>
        <dbReference type="ChEBI" id="CHEBI:50058"/>
        <dbReference type="EC" id="1.11.1.24"/>
    </reaction>
</comment>
<comment type="caution">
    <text evidence="9">Lacks conserved residue(s) required for the propagation of feature annotation.</text>
</comment>
<sequence>MDTSDLQRAIENFLNRLRSVGKTEPKGVPPTFLQINGPAPDFEAKTTHGDIRLSSWNKDKWVILFSHPADFTPVCTTEFVGFAKRWKEFQERDVALIGNSIDSVYAHIAWARNIEDKLGTKIPFPIIADLDMKVAKAYGMLHVASSDTSAIRALFVIDPKRTLRAMIYYPLSVGRNIDEILRVVDALQMTDETGLAAPANWKPGEAAIMPPPQTMDEAEARMKEREAQVEDWYYAKKKSA</sequence>
<dbReference type="InterPro" id="IPR013766">
    <property type="entry name" value="Thioredoxin_domain"/>
</dbReference>
<dbReference type="GO" id="GO:0006979">
    <property type="term" value="P:response to oxidative stress"/>
    <property type="evidence" value="ECO:0007669"/>
    <property type="project" value="TreeGrafter"/>
</dbReference>
<comment type="subunit">
    <text evidence="9">Homodecamer. Pentamer of dimers that assemble into a ring structure.</text>
</comment>
<dbReference type="NCBIfam" id="NF009668">
    <property type="entry name" value="PRK13189.1"/>
    <property type="match status" value="1"/>
</dbReference>
<dbReference type="HAMAP" id="MF_00401">
    <property type="entry name" value="Peroxiredoxin"/>
    <property type="match status" value="1"/>
</dbReference>
<dbReference type="InterPro" id="IPR050217">
    <property type="entry name" value="Peroxiredoxin"/>
</dbReference>
<keyword evidence="13" id="KW-1185">Reference proteome</keyword>
<dbReference type="GO" id="GO:0042744">
    <property type="term" value="P:hydrogen peroxide catabolic process"/>
    <property type="evidence" value="ECO:0007669"/>
    <property type="project" value="TreeGrafter"/>
</dbReference>
<dbReference type="Pfam" id="PF00578">
    <property type="entry name" value="AhpC-TSA"/>
    <property type="match status" value="1"/>
</dbReference>
<proteinExistence type="inferred from homology"/>
<dbReference type="PANTHER" id="PTHR10681">
    <property type="entry name" value="THIOREDOXIN PEROXIDASE"/>
    <property type="match status" value="1"/>
</dbReference>
<keyword evidence="5 9" id="KW-0560">Oxidoreductase</keyword>
<accession>A0A2S9YAL1</accession>
<dbReference type="InterPro" id="IPR036249">
    <property type="entry name" value="Thioredoxin-like_sf"/>
</dbReference>
<evidence type="ECO:0000256" key="8">
    <source>
        <dbReference type="ARBA" id="ARBA00037420"/>
    </source>
</evidence>
<comment type="function">
    <text evidence="8 9">Thiol-specific peroxidase that catalyzes the reduction of hydrogen peroxide and organic hydroperoxides to water and alcohols, respectively. Plays a role in cell protection against oxidative stress by detoxifying peroxides.</text>
</comment>
<dbReference type="RefSeq" id="WP_106392006.1">
    <property type="nucleotide sequence ID" value="NZ_PVNK01000127.1"/>
</dbReference>
<comment type="subcellular location">
    <subcellularLocation>
        <location evidence="9">Cytoplasm</location>
    </subcellularLocation>
</comment>
<dbReference type="Gene3D" id="3.30.1020.10">
    <property type="entry name" value="Antioxidant, Horf6, Chain A, domain2"/>
    <property type="match status" value="1"/>
</dbReference>
<evidence type="ECO:0000256" key="3">
    <source>
        <dbReference type="ARBA" id="ARBA00022559"/>
    </source>
</evidence>
<dbReference type="OrthoDB" id="9812811at2"/>
<dbReference type="InterPro" id="IPR024706">
    <property type="entry name" value="Peroxiredoxin_AhpC-typ"/>
</dbReference>
<evidence type="ECO:0000313" key="13">
    <source>
        <dbReference type="Proteomes" id="UP000237968"/>
    </source>
</evidence>
<dbReference type="PANTHER" id="PTHR10681:SF128">
    <property type="entry name" value="THIOREDOXIN-DEPENDENT PEROXIDE REDUCTASE, MITOCHONDRIAL"/>
    <property type="match status" value="1"/>
</dbReference>
<dbReference type="GO" id="GO:0033554">
    <property type="term" value="P:cellular response to stress"/>
    <property type="evidence" value="ECO:0007669"/>
    <property type="project" value="TreeGrafter"/>
</dbReference>
<dbReference type="GO" id="GO:0005829">
    <property type="term" value="C:cytosol"/>
    <property type="evidence" value="ECO:0007669"/>
    <property type="project" value="TreeGrafter"/>
</dbReference>
<dbReference type="PIRSF" id="PIRSF000239">
    <property type="entry name" value="AHPC"/>
    <property type="match status" value="1"/>
</dbReference>
<keyword evidence="6 9" id="KW-0676">Redox-active center</keyword>
<dbReference type="InterPro" id="IPR019479">
    <property type="entry name" value="Peroxiredoxin_C"/>
</dbReference>
<evidence type="ECO:0000256" key="2">
    <source>
        <dbReference type="ARBA" id="ARBA00022490"/>
    </source>
</evidence>
<reference evidence="12 13" key="1">
    <citation type="submission" date="2018-03" db="EMBL/GenBank/DDBJ databases">
        <title>Draft Genome Sequences of the Obligatory Marine Myxobacteria Enhygromyxa salina SWB005.</title>
        <authorList>
            <person name="Poehlein A."/>
            <person name="Moghaddam J.A."/>
            <person name="Harms H."/>
            <person name="Alanjari M."/>
            <person name="Koenig G.M."/>
            <person name="Daniel R."/>
            <person name="Schaeberle T.F."/>
        </authorList>
    </citation>
    <scope>NUCLEOTIDE SEQUENCE [LARGE SCALE GENOMIC DNA]</scope>
    <source>
        <strain evidence="12 13">SWB005</strain>
    </source>
</reference>
<dbReference type="InterPro" id="IPR045020">
    <property type="entry name" value="PRX_1cys"/>
</dbReference>
<evidence type="ECO:0000256" key="9">
    <source>
        <dbReference type="HAMAP-Rule" id="MF_00401"/>
    </source>
</evidence>
<comment type="caution">
    <text evidence="12">The sequence shown here is derived from an EMBL/GenBank/DDBJ whole genome shotgun (WGS) entry which is preliminary data.</text>
</comment>
<feature type="domain" description="Thioredoxin" evidence="11">
    <location>
        <begin position="33"/>
        <end position="189"/>
    </location>
</feature>
<name>A0A2S9YAL1_9BACT</name>
<feature type="active site" description="Cysteine sulfenic acid (-SOH) intermediate" evidence="9">
    <location>
        <position position="75"/>
    </location>
</feature>
<comment type="similarity">
    <text evidence="1">Belongs to the peroxiredoxin family. AhpC/Prx1 subfamily.</text>
</comment>
<dbReference type="GO" id="GO:0008379">
    <property type="term" value="F:thioredoxin peroxidase activity"/>
    <property type="evidence" value="ECO:0007669"/>
    <property type="project" value="TreeGrafter"/>
</dbReference>
<keyword evidence="3 9" id="KW-0575">Peroxidase</keyword>
<protein>
    <recommendedName>
        <fullName evidence="9">Peroxiredoxin</fullName>
        <ecNumber evidence="9">1.11.1.24</ecNumber>
    </recommendedName>
    <alternativeName>
        <fullName evidence="9">Thioredoxin-dependent peroxiredoxin</fullName>
    </alternativeName>
</protein>
<evidence type="ECO:0000256" key="10">
    <source>
        <dbReference type="PIRSR" id="PIRSR000239-1"/>
    </source>
</evidence>